<dbReference type="InterPro" id="IPR001734">
    <property type="entry name" value="Na/solute_symporter"/>
</dbReference>
<dbReference type="Pfam" id="PF00474">
    <property type="entry name" value="SSF"/>
    <property type="match status" value="1"/>
</dbReference>
<evidence type="ECO:0000256" key="3">
    <source>
        <dbReference type="ARBA" id="ARBA00022448"/>
    </source>
</evidence>
<dbReference type="AlphaFoldDB" id="A0A9Q4HVV8"/>
<dbReference type="Proteomes" id="UP001079535">
    <property type="component" value="Unassembled WGS sequence"/>
</dbReference>
<feature type="transmembrane region" description="Helical" evidence="14">
    <location>
        <begin position="439"/>
        <end position="458"/>
    </location>
</feature>
<feature type="transmembrane region" description="Helical" evidence="14">
    <location>
        <begin position="311"/>
        <end position="337"/>
    </location>
</feature>
<feature type="transmembrane region" description="Helical" evidence="14">
    <location>
        <begin position="264"/>
        <end position="291"/>
    </location>
</feature>
<comment type="caution">
    <text evidence="15">The sequence shown here is derived from an EMBL/GenBank/DDBJ whole genome shotgun (WGS) entry which is preliminary data.</text>
</comment>
<name>A0A9Q4HVV8_MEDGN</name>
<dbReference type="GO" id="GO:0015293">
    <property type="term" value="F:symporter activity"/>
    <property type="evidence" value="ECO:0007669"/>
    <property type="project" value="UniProtKB-KW"/>
</dbReference>
<dbReference type="GO" id="GO:0006814">
    <property type="term" value="P:sodium ion transport"/>
    <property type="evidence" value="ECO:0007669"/>
    <property type="project" value="UniProtKB-KW"/>
</dbReference>
<dbReference type="InterPro" id="IPR050277">
    <property type="entry name" value="Sodium:Solute_Symporter"/>
</dbReference>
<evidence type="ECO:0000256" key="11">
    <source>
        <dbReference type="ARBA" id="ARBA00023201"/>
    </source>
</evidence>
<evidence type="ECO:0000256" key="8">
    <source>
        <dbReference type="ARBA" id="ARBA00023053"/>
    </source>
</evidence>
<dbReference type="EMBL" id="JAPRAY010000002">
    <property type="protein sequence ID" value="MCZ0666257.1"/>
    <property type="molecule type" value="Genomic_DNA"/>
</dbReference>
<feature type="transmembrane region" description="Helical" evidence="14">
    <location>
        <begin position="410"/>
        <end position="433"/>
    </location>
</feature>
<evidence type="ECO:0000313" key="16">
    <source>
        <dbReference type="Proteomes" id="UP001079535"/>
    </source>
</evidence>
<keyword evidence="11" id="KW-0739">Sodium transport</keyword>
<evidence type="ECO:0000256" key="6">
    <source>
        <dbReference type="ARBA" id="ARBA00022847"/>
    </source>
</evidence>
<evidence type="ECO:0000256" key="12">
    <source>
        <dbReference type="ARBA" id="ARBA00033708"/>
    </source>
</evidence>
<feature type="transmembrane region" description="Helical" evidence="14">
    <location>
        <begin position="118"/>
        <end position="136"/>
    </location>
</feature>
<dbReference type="InterPro" id="IPR038377">
    <property type="entry name" value="Na/Glc_symporter_sf"/>
</dbReference>
<evidence type="ECO:0000256" key="7">
    <source>
        <dbReference type="ARBA" id="ARBA00022989"/>
    </source>
</evidence>
<keyword evidence="4" id="KW-1003">Cell membrane</keyword>
<accession>A0A9Q4HVV8</accession>
<reference evidence="15" key="1">
    <citation type="submission" date="2022-11" db="EMBL/GenBank/DDBJ databases">
        <title>Temperate bacteriophages infecting mucin-degrading bacterium Ruminococcus gnavus from the human gut.</title>
        <authorList>
            <person name="Buttimer C."/>
        </authorList>
    </citation>
    <scope>NUCLEOTIDE SEQUENCE</scope>
    <source>
        <strain evidence="15">CCUG 49994</strain>
    </source>
</reference>
<dbReference type="Gene3D" id="1.20.1730.10">
    <property type="entry name" value="Sodium/glucose cotransporter"/>
    <property type="match status" value="1"/>
</dbReference>
<protein>
    <recommendedName>
        <fullName evidence="17">Sodium:solute symporter family protein</fullName>
    </recommendedName>
</protein>
<feature type="transmembrane region" description="Helical" evidence="14">
    <location>
        <begin position="175"/>
        <end position="197"/>
    </location>
</feature>
<proteinExistence type="inferred from homology"/>
<feature type="transmembrane region" description="Helical" evidence="14">
    <location>
        <begin position="224"/>
        <end position="243"/>
    </location>
</feature>
<feature type="transmembrane region" description="Helical" evidence="14">
    <location>
        <begin position="358"/>
        <end position="376"/>
    </location>
</feature>
<organism evidence="15 16">
    <name type="scientific">Mediterraneibacter gnavus</name>
    <name type="common">Ruminococcus gnavus</name>
    <dbReference type="NCBI Taxonomy" id="33038"/>
    <lineage>
        <taxon>Bacteria</taxon>
        <taxon>Bacillati</taxon>
        <taxon>Bacillota</taxon>
        <taxon>Clostridia</taxon>
        <taxon>Lachnospirales</taxon>
        <taxon>Lachnospiraceae</taxon>
        <taxon>Mediterraneibacter</taxon>
    </lineage>
</organism>
<comment type="catalytic activity">
    <reaction evidence="12">
        <text>L-proline(in) + Na(+)(in) = L-proline(out) + Na(+)(out)</text>
        <dbReference type="Rhea" id="RHEA:28967"/>
        <dbReference type="ChEBI" id="CHEBI:29101"/>
        <dbReference type="ChEBI" id="CHEBI:60039"/>
    </reaction>
</comment>
<dbReference type="RefSeq" id="WP_268803276.1">
    <property type="nucleotide sequence ID" value="NZ_JAPRAY010000002.1"/>
</dbReference>
<keyword evidence="3" id="KW-0813">Transport</keyword>
<comment type="subcellular location">
    <subcellularLocation>
        <location evidence="1">Cell membrane</location>
        <topology evidence="1">Multi-pass membrane protein</topology>
    </subcellularLocation>
</comment>
<keyword evidence="6" id="KW-0769">Symport</keyword>
<evidence type="ECO:0000313" key="15">
    <source>
        <dbReference type="EMBL" id="MCZ0666257.1"/>
    </source>
</evidence>
<keyword evidence="9" id="KW-0406">Ion transport</keyword>
<dbReference type="GO" id="GO:0005886">
    <property type="term" value="C:plasma membrane"/>
    <property type="evidence" value="ECO:0007669"/>
    <property type="project" value="UniProtKB-SubCell"/>
</dbReference>
<keyword evidence="7 14" id="KW-1133">Transmembrane helix</keyword>
<evidence type="ECO:0000256" key="13">
    <source>
        <dbReference type="RuleBase" id="RU362091"/>
    </source>
</evidence>
<evidence type="ECO:0000256" key="10">
    <source>
        <dbReference type="ARBA" id="ARBA00023136"/>
    </source>
</evidence>
<evidence type="ECO:0000256" key="5">
    <source>
        <dbReference type="ARBA" id="ARBA00022692"/>
    </source>
</evidence>
<gene>
    <name evidence="15" type="ORF">OZZ17_01705</name>
</gene>
<evidence type="ECO:0000256" key="2">
    <source>
        <dbReference type="ARBA" id="ARBA00006434"/>
    </source>
</evidence>
<feature type="transmembrane region" description="Helical" evidence="14">
    <location>
        <begin position="72"/>
        <end position="90"/>
    </location>
</feature>
<keyword evidence="5 14" id="KW-0812">Transmembrane</keyword>
<dbReference type="PANTHER" id="PTHR48086">
    <property type="entry name" value="SODIUM/PROLINE SYMPORTER-RELATED"/>
    <property type="match status" value="1"/>
</dbReference>
<feature type="transmembrane region" description="Helical" evidence="14">
    <location>
        <begin position="142"/>
        <end position="163"/>
    </location>
</feature>
<dbReference type="PROSITE" id="PS50283">
    <property type="entry name" value="NA_SOLUT_SYMP_3"/>
    <property type="match status" value="1"/>
</dbReference>
<dbReference type="PANTHER" id="PTHR48086:SF3">
    <property type="entry name" value="SODIUM_PROLINE SYMPORTER"/>
    <property type="match status" value="1"/>
</dbReference>
<evidence type="ECO:0000256" key="1">
    <source>
        <dbReference type="ARBA" id="ARBA00004651"/>
    </source>
</evidence>
<keyword evidence="8" id="KW-0915">Sodium</keyword>
<comment type="similarity">
    <text evidence="2 13">Belongs to the sodium:solute symporter (SSF) (TC 2.A.21) family.</text>
</comment>
<evidence type="ECO:0000256" key="14">
    <source>
        <dbReference type="SAM" id="Phobius"/>
    </source>
</evidence>
<sequence length="467" mass="50051">MNGIMVLVVYAALMIVATIVFAKRDKDSDSFYVGNRNMGTVSSAMSIAATWIWAPALFTSAEKAYLNGVPGLFWFLVPNILCLLIFIPFAKRIRKEMPNGITLSGYMNEKYRSEKVKGVYLFQLTMLTVLSTAVQLLAGGKILSVATGLPLWVMTIVLAVIAFSYSQISGIKASVLTDAIQMIFLLLACAIFVPWALKSNGGMSSIQLSGITGEFGDLFSKNGLQVFLGFGLPTAIGLFAGPFGDQCFWQRAFSISDKKIGRAFSLGAVLFAVVPFSMGILGFVAAGIGFMPKDTGMVNFELIQALFPAWVIVPFMFMLISGLLSTVDSNLCAIASLTTDLKVTGKLNDADKISVSKLAMVALLITGILISNIPGLTVTHMFLFYGTLRATTMLPTMLTLLKVKLTSNGVVAGIVTSFAVGLPIFACGTVFDIPEYKTIGSLLTVLLAGFVAVLMSAWRKVHGKSIG</sequence>
<evidence type="ECO:0000256" key="9">
    <source>
        <dbReference type="ARBA" id="ARBA00023065"/>
    </source>
</evidence>
<evidence type="ECO:0000256" key="4">
    <source>
        <dbReference type="ARBA" id="ARBA00022475"/>
    </source>
</evidence>
<keyword evidence="10 14" id="KW-0472">Membrane</keyword>
<evidence type="ECO:0008006" key="17">
    <source>
        <dbReference type="Google" id="ProtNLM"/>
    </source>
</evidence>